<feature type="transmembrane region" description="Helical" evidence="1">
    <location>
        <begin position="12"/>
        <end position="34"/>
    </location>
</feature>
<dbReference type="InterPro" id="IPR032314">
    <property type="entry name" value="DUF4845"/>
</dbReference>
<organism evidence="2">
    <name type="scientific">Candidatus Berkiella cookevillensis</name>
    <dbReference type="NCBI Taxonomy" id="437022"/>
    <lineage>
        <taxon>Bacteria</taxon>
        <taxon>Pseudomonadati</taxon>
        <taxon>Pseudomonadota</taxon>
        <taxon>Gammaproteobacteria</taxon>
        <taxon>Candidatus Berkiellales</taxon>
        <taxon>Candidatus Berkiellaceae</taxon>
        <taxon>Candidatus Berkiella</taxon>
    </lineage>
</organism>
<keyword evidence="1" id="KW-0472">Membrane</keyword>
<evidence type="ECO:0000256" key="1">
    <source>
        <dbReference type="SAM" id="Phobius"/>
    </source>
</evidence>
<reference evidence="2" key="1">
    <citation type="submission" date="2015-09" db="EMBL/GenBank/DDBJ databases">
        <title>Draft Genome Sequences of Two Novel Amoeba-resistant Intranuclear Bacteria, Candidatus Berkiella cookevillensis and Candidatus Berkiella aquae.</title>
        <authorList>
            <person name="Mehari Y.T."/>
            <person name="Arivett B.A."/>
            <person name="Farone A.L."/>
            <person name="Gunderson J.H."/>
            <person name="Farone M.B."/>
        </authorList>
    </citation>
    <scope>NUCLEOTIDE SEQUENCE [LARGE SCALE GENOMIC DNA]</scope>
    <source>
        <strain evidence="2">CC99</strain>
    </source>
</reference>
<dbReference type="EMBL" id="LKHV01000001">
    <property type="protein sequence ID" value="KRG20142.1"/>
    <property type="molecule type" value="Genomic_DNA"/>
</dbReference>
<dbReference type="EMBL" id="LKHV02000001">
    <property type="protein sequence ID" value="MCS5708280.1"/>
    <property type="molecule type" value="Genomic_DNA"/>
</dbReference>
<reference evidence="3" key="3">
    <citation type="submission" date="2021-06" db="EMBL/GenBank/DDBJ databases">
        <title>Genomic Description and Analysis of Intracellular Bacteria, Candidatus Berkiella cookevillensis and Candidatus Berkiella aquae.</title>
        <authorList>
            <person name="Kidane D.T."/>
            <person name="Mehari Y.T."/>
            <person name="Rice F.C."/>
            <person name="Arivett B.A."/>
            <person name="Farone A.L."/>
            <person name="Berk S.G."/>
            <person name="Farone M.B."/>
        </authorList>
    </citation>
    <scope>NUCLEOTIDE SEQUENCE</scope>
    <source>
        <strain evidence="3">CC99</strain>
    </source>
</reference>
<keyword evidence="1" id="KW-0812">Transmembrane</keyword>
<comment type="caution">
    <text evidence="2">The sequence shown here is derived from an EMBL/GenBank/DDBJ whole genome shotgun (WGS) entry which is preliminary data.</text>
</comment>
<accession>A0A0Q9YTG4</accession>
<dbReference type="PROSITE" id="PS51257">
    <property type="entry name" value="PROKAR_LIPOPROTEIN"/>
    <property type="match status" value="1"/>
</dbReference>
<dbReference type="RefSeq" id="WP_057623028.1">
    <property type="nucleotide sequence ID" value="NZ_LKHV02000001.1"/>
</dbReference>
<keyword evidence="4" id="KW-1185">Reference proteome</keyword>
<gene>
    <name evidence="2" type="ORF">CC99x_00363</name>
    <name evidence="3" type="ORF">CC99x_005115</name>
</gene>
<dbReference type="Pfam" id="PF16137">
    <property type="entry name" value="DUF4845"/>
    <property type="match status" value="1"/>
</dbReference>
<dbReference type="AlphaFoldDB" id="A0A0Q9YTG4"/>
<sequence length="119" mass="13680">MKHQKGISFIQILFLACILIFAGTIGFSLVPPYLEHLTIKKSLQDLAKQPDIKTQSTGKIRDLLLRRFQVNNIKNVKATDLDIDKRDGKMYLSMDYEVRVHVMFNVDAVVKFDEVVLVE</sequence>
<evidence type="ECO:0000313" key="4">
    <source>
        <dbReference type="Proteomes" id="UP000051494"/>
    </source>
</evidence>
<reference evidence="3" key="2">
    <citation type="journal article" date="2016" name="Genome Announc.">
        <title>Draft Genome Sequences of Two Novel Amoeba-Resistant Intranuclear Bacteria, 'Candidatus Berkiella cookevillensis' and 'Candidatus Berkiella aquae'.</title>
        <authorList>
            <person name="Mehari Y.T."/>
            <person name="Arivett B.A."/>
            <person name="Farone A.L."/>
            <person name="Gunderson J.H."/>
            <person name="Farone M.B."/>
        </authorList>
    </citation>
    <scope>NUCLEOTIDE SEQUENCE</scope>
    <source>
        <strain evidence="3">CC99</strain>
    </source>
</reference>
<keyword evidence="1" id="KW-1133">Transmembrane helix</keyword>
<evidence type="ECO:0000313" key="3">
    <source>
        <dbReference type="EMBL" id="MCS5708280.1"/>
    </source>
</evidence>
<name>A0A0Q9YTG4_9GAMM</name>
<dbReference type="STRING" id="437022.CC99x_00363"/>
<dbReference type="Proteomes" id="UP000051494">
    <property type="component" value="Unassembled WGS sequence"/>
</dbReference>
<dbReference type="OrthoDB" id="5734946at2"/>
<protein>
    <submittedName>
        <fullName evidence="3">DUF4845 domain-containing protein</fullName>
    </submittedName>
</protein>
<proteinExistence type="predicted"/>
<evidence type="ECO:0000313" key="2">
    <source>
        <dbReference type="EMBL" id="KRG20142.1"/>
    </source>
</evidence>